<feature type="transmembrane region" description="Helical" evidence="1">
    <location>
        <begin position="12"/>
        <end position="34"/>
    </location>
</feature>
<evidence type="ECO:0000313" key="2">
    <source>
        <dbReference type="EMBL" id="EFA45375.1"/>
    </source>
</evidence>
<comment type="caution">
    <text evidence="2">The sequence shown here is derived from an EMBL/GenBank/DDBJ whole genome shotgun (WGS) entry which is preliminary data.</text>
</comment>
<proteinExistence type="predicted"/>
<keyword evidence="1" id="KW-0812">Transmembrane</keyword>
<organism evidence="2 3">
    <name type="scientific">Hallella bergensis DSM 17361</name>
    <dbReference type="NCBI Taxonomy" id="585502"/>
    <lineage>
        <taxon>Bacteria</taxon>
        <taxon>Pseudomonadati</taxon>
        <taxon>Bacteroidota</taxon>
        <taxon>Bacteroidia</taxon>
        <taxon>Bacteroidales</taxon>
        <taxon>Prevotellaceae</taxon>
        <taxon>Hallella</taxon>
    </lineage>
</organism>
<evidence type="ECO:0000256" key="1">
    <source>
        <dbReference type="SAM" id="Phobius"/>
    </source>
</evidence>
<accession>D1PTB3</accession>
<dbReference type="EMBL" id="ACKS01000013">
    <property type="protein sequence ID" value="EFA45375.1"/>
    <property type="molecule type" value="Genomic_DNA"/>
</dbReference>
<keyword evidence="1" id="KW-0472">Membrane</keyword>
<keyword evidence="3" id="KW-1185">Reference proteome</keyword>
<protein>
    <submittedName>
        <fullName evidence="2">Uncharacterized protein</fullName>
    </submittedName>
</protein>
<feature type="transmembrane region" description="Helical" evidence="1">
    <location>
        <begin position="54"/>
        <end position="74"/>
    </location>
</feature>
<sequence length="101" mass="12043">MKSIKTPLINKFFKSCFFRLTVIDFVLFLLFRYYQPLCEPCLDNDWEPCLSKEQYIIIYIGIAVNVIGFIVCIYKTVKNNQKKQQTWHENASHNSDREQNV</sequence>
<dbReference type="Proteomes" id="UP000003160">
    <property type="component" value="Unassembled WGS sequence"/>
</dbReference>
<dbReference type="AlphaFoldDB" id="D1PTB3"/>
<gene>
    <name evidence="2" type="ORF">HMPREF0645_0198</name>
</gene>
<reference evidence="2 3" key="1">
    <citation type="submission" date="2009-10" db="EMBL/GenBank/DDBJ databases">
        <authorList>
            <person name="Qin X."/>
            <person name="Bachman B."/>
            <person name="Battles P."/>
            <person name="Bell A."/>
            <person name="Bess C."/>
            <person name="Bickham C."/>
            <person name="Chaboub L."/>
            <person name="Chen D."/>
            <person name="Coyle M."/>
            <person name="Deiros D.R."/>
            <person name="Dinh H."/>
            <person name="Forbes L."/>
            <person name="Fowler G."/>
            <person name="Francisco L."/>
            <person name="Fu Q."/>
            <person name="Gubbala S."/>
            <person name="Hale W."/>
            <person name="Han Y."/>
            <person name="Hemphill L."/>
            <person name="Highlander S.K."/>
            <person name="Hirani K."/>
            <person name="Hogues M."/>
            <person name="Jackson L."/>
            <person name="Jakkamsetti A."/>
            <person name="Javaid M."/>
            <person name="Jiang H."/>
            <person name="Korchina V."/>
            <person name="Kovar C."/>
            <person name="Lara F."/>
            <person name="Lee S."/>
            <person name="Mata R."/>
            <person name="Mathew T."/>
            <person name="Moen C."/>
            <person name="Morales K."/>
            <person name="Munidasa M."/>
            <person name="Nazareth L."/>
            <person name="Ngo R."/>
            <person name="Nguyen L."/>
            <person name="Okwuonu G."/>
            <person name="Ongeri F."/>
            <person name="Patil S."/>
            <person name="Petrosino J."/>
            <person name="Pham C."/>
            <person name="Pham P."/>
            <person name="Pu L.-L."/>
            <person name="Puazo M."/>
            <person name="Raj R."/>
            <person name="Reid J."/>
            <person name="Rouhana J."/>
            <person name="Saada N."/>
            <person name="Shang Y."/>
            <person name="Simmons D."/>
            <person name="Thornton R."/>
            <person name="Warren J."/>
            <person name="Weissenberger G."/>
            <person name="Zhang J."/>
            <person name="Zhang L."/>
            <person name="Zhou C."/>
            <person name="Zhu D."/>
            <person name="Muzny D."/>
            <person name="Worley K."/>
            <person name="Gibbs R."/>
        </authorList>
    </citation>
    <scope>NUCLEOTIDE SEQUENCE [LARGE SCALE GENOMIC DNA]</scope>
    <source>
        <strain evidence="2 3">DSM 17361</strain>
    </source>
</reference>
<evidence type="ECO:0000313" key="3">
    <source>
        <dbReference type="Proteomes" id="UP000003160"/>
    </source>
</evidence>
<name>D1PTB3_9BACT</name>
<dbReference type="HOGENOM" id="CLU_2289002_0_0_10"/>
<keyword evidence="1" id="KW-1133">Transmembrane helix</keyword>